<dbReference type="Proteomes" id="UP000296216">
    <property type="component" value="Plasmid pHSAL2"/>
</dbReference>
<name>A0A4D6GWI0_HALS9</name>
<dbReference type="Proteomes" id="UP000296216">
    <property type="component" value="Plasmid pHSAL1"/>
</dbReference>
<sequence length="378" mass="43681">MPERKNQHYVPQHFLKGWATDNVVNVLPLSEGEIFPNSIRKVCSRDYFYGNPPRVETELGKLEEHQHSPIKKLRNGAEIGDLSGQEVKLLLSFITTQRSRTEAEREDIRSAEEFMRDAVKDDMEHDRYEGSVIWDSDLTEKEMEDTMVDASLLGTHHYIITQGIFGYTGIQDLEAVMLCNVTEREFIISDTPMILDNPRYKPRYGAVPAGIGNRGLQIYCPINQNRILLLYDQQIYRFKSNSRRQVLIKDPDIVDQINLTQFHNAENAVISSSSSEDYIQGLHKRIDEVRRREEITMPLETESMETVEVEKTPAYQAPKISPDIPGRTTMTHLRYDKRRPSCQAPTVQNLARRIFNEVGFPDAALIYAIRFFEEQLEL</sequence>
<geneLocation type="plasmid" evidence="1">
    <name>pHSAL1</name>
</geneLocation>
<reference evidence="2 4" key="1">
    <citation type="journal article" date="2019" name="Microbiol. Resour. Announc.">
        <title>The Genome Sequence of the Halobacterium salinarum Type Strain Is Closely Related to That of Laboratory Strains NRC-1 and R1.</title>
        <authorList>
            <person name="Pfeiffer F."/>
            <person name="Marchfelder A."/>
            <person name="Habermann B."/>
            <person name="Dyall-Smith M.L."/>
        </authorList>
    </citation>
    <scope>NUCLEOTIDE SEQUENCE [LARGE SCALE GENOMIC DNA]</scope>
    <source>
        <strain evidence="2">91-R6</strain>
        <strain evidence="4">ATCC 33171 / DSM 3754 / JCM 8978 / NBRC 102687 / NCIMB 764 / 91-R6</strain>
        <plasmid evidence="4">phsal1</plasmid>
        <plasmid evidence="4">phsal2</plasmid>
    </source>
</reference>
<protein>
    <submittedName>
        <fullName evidence="2">DUF4238 family protein</fullName>
    </submittedName>
</protein>
<evidence type="ECO:0000313" key="3">
    <source>
        <dbReference type="EMBL" id="TYO74601.1"/>
    </source>
</evidence>
<reference evidence="3 5" key="2">
    <citation type="submission" date="2019-07" db="EMBL/GenBank/DDBJ databases">
        <title>Genomic Encyclopedia of Archaeal and Bacterial Type Strains, Phase II (KMG-II): from individual species to whole genera.</title>
        <authorList>
            <person name="Goeker M."/>
        </authorList>
    </citation>
    <scope>NUCLEOTIDE SEQUENCE [LARGE SCALE GENOMIC DNA]</scope>
    <source>
        <strain evidence="3 5">DSM 3754</strain>
    </source>
</reference>
<dbReference type="Proteomes" id="UP000323075">
    <property type="component" value="Unassembled WGS sequence"/>
</dbReference>
<dbReference type="EMBL" id="CP038632">
    <property type="protein sequence ID" value="QCC46112.1"/>
    <property type="molecule type" value="Genomic_DNA"/>
</dbReference>
<evidence type="ECO:0000313" key="4">
    <source>
        <dbReference type="Proteomes" id="UP000296216"/>
    </source>
</evidence>
<organism evidence="2 4">
    <name type="scientific">Halobacterium salinarum (strain ATCC 33171 / DSM 3754 / JCM 8978 / NBRC 102687 / NCIMB 764 / 91-R6)</name>
    <dbReference type="NCBI Taxonomy" id="2597657"/>
    <lineage>
        <taxon>Archaea</taxon>
        <taxon>Methanobacteriati</taxon>
        <taxon>Methanobacteriota</taxon>
        <taxon>Stenosarchaea group</taxon>
        <taxon>Halobacteria</taxon>
        <taxon>Halobacteriales</taxon>
        <taxon>Halobacteriaceae</taxon>
        <taxon>Halobacterium</taxon>
    </lineage>
</organism>
<dbReference type="RefSeq" id="WP_136361726.1">
    <property type="nucleotide sequence ID" value="NZ_VRYN01000013.1"/>
</dbReference>
<geneLocation type="plasmid" evidence="4">
    <name>phsal1</name>
</geneLocation>
<geneLocation type="plasmid" evidence="4">
    <name>phsal2</name>
</geneLocation>
<dbReference type="AlphaFoldDB" id="A0A4D6GWI0"/>
<accession>A0A4D6GWI0</accession>
<dbReference type="EMBL" id="CP038633">
    <property type="protein sequence ID" value="QCC46190.1"/>
    <property type="molecule type" value="Genomic_DNA"/>
</dbReference>
<dbReference type="Pfam" id="PF14022">
    <property type="entry name" value="DUF4238"/>
    <property type="match status" value="1"/>
</dbReference>
<gene>
    <name evidence="3" type="ORF">APQ99_02302</name>
    <name evidence="1" type="ORF">HBSAL_12780</name>
    <name evidence="2" type="ORF">HBSAL_13470</name>
</gene>
<proteinExistence type="predicted"/>
<dbReference type="EMBL" id="VRYN01000013">
    <property type="protein sequence ID" value="TYO74601.1"/>
    <property type="molecule type" value="Genomic_DNA"/>
</dbReference>
<geneLocation type="plasmid" evidence="2">
    <name>pHSAL2</name>
</geneLocation>
<dbReference type="GeneID" id="62883527"/>
<keyword evidence="2" id="KW-0614">Plasmid</keyword>
<evidence type="ECO:0000313" key="1">
    <source>
        <dbReference type="EMBL" id="QCC46112.1"/>
    </source>
</evidence>
<reference evidence="2" key="3">
    <citation type="journal article" name="MicrobiologyOpen">
        <title>Whole-genome comparison between the type strain of Halobacterium salinarum (DSM 3754(T)) and the laboratory strains R1 and NRC-1.</title>
        <authorList>
            <person name="Pfeiffer F."/>
            <person name="Losensky G."/>
            <person name="Marchfelder A."/>
            <person name="Habermann B."/>
            <person name="Dyall-Smith M."/>
        </authorList>
    </citation>
    <scope>NUCLEOTIDE SEQUENCE</scope>
    <source>
        <strain evidence="2">91-R6</strain>
    </source>
</reference>
<dbReference type="InterPro" id="IPR025332">
    <property type="entry name" value="DUF4238"/>
</dbReference>
<evidence type="ECO:0000313" key="2">
    <source>
        <dbReference type="EMBL" id="QCC46190.1"/>
    </source>
</evidence>
<evidence type="ECO:0000313" key="5">
    <source>
        <dbReference type="Proteomes" id="UP000323075"/>
    </source>
</evidence>